<keyword evidence="2" id="KW-1185">Reference proteome</keyword>
<dbReference type="EMBL" id="JAINUG010000279">
    <property type="protein sequence ID" value="KAJ8384080.1"/>
    <property type="molecule type" value="Genomic_DNA"/>
</dbReference>
<proteinExistence type="predicted"/>
<dbReference type="AlphaFoldDB" id="A0AAD7RH87"/>
<gene>
    <name evidence="1" type="ORF">AAFF_G00208710</name>
</gene>
<name>A0AAD7RH87_9TELE</name>
<dbReference type="Proteomes" id="UP001221898">
    <property type="component" value="Unassembled WGS sequence"/>
</dbReference>
<accession>A0AAD7RH87</accession>
<evidence type="ECO:0000313" key="1">
    <source>
        <dbReference type="EMBL" id="KAJ8384080.1"/>
    </source>
</evidence>
<evidence type="ECO:0000313" key="2">
    <source>
        <dbReference type="Proteomes" id="UP001221898"/>
    </source>
</evidence>
<sequence>MDLDPRLEQRFMGEPRCWKSHAHKGNLTSTCHGANWPPRNGHCVARSLVRCDGLQWRLGEISPHLLQLCRKVTSGFIARRRATACVTGNEWLPGLGK</sequence>
<comment type="caution">
    <text evidence="1">The sequence shown here is derived from an EMBL/GenBank/DDBJ whole genome shotgun (WGS) entry which is preliminary data.</text>
</comment>
<organism evidence="1 2">
    <name type="scientific">Aldrovandia affinis</name>
    <dbReference type="NCBI Taxonomy" id="143900"/>
    <lineage>
        <taxon>Eukaryota</taxon>
        <taxon>Metazoa</taxon>
        <taxon>Chordata</taxon>
        <taxon>Craniata</taxon>
        <taxon>Vertebrata</taxon>
        <taxon>Euteleostomi</taxon>
        <taxon>Actinopterygii</taxon>
        <taxon>Neopterygii</taxon>
        <taxon>Teleostei</taxon>
        <taxon>Notacanthiformes</taxon>
        <taxon>Halosauridae</taxon>
        <taxon>Aldrovandia</taxon>
    </lineage>
</organism>
<reference evidence="1" key="1">
    <citation type="journal article" date="2023" name="Science">
        <title>Genome structures resolve the early diversification of teleost fishes.</title>
        <authorList>
            <person name="Parey E."/>
            <person name="Louis A."/>
            <person name="Montfort J."/>
            <person name="Bouchez O."/>
            <person name="Roques C."/>
            <person name="Iampietro C."/>
            <person name="Lluch J."/>
            <person name="Castinel A."/>
            <person name="Donnadieu C."/>
            <person name="Desvignes T."/>
            <person name="Floi Bucao C."/>
            <person name="Jouanno E."/>
            <person name="Wen M."/>
            <person name="Mejri S."/>
            <person name="Dirks R."/>
            <person name="Jansen H."/>
            <person name="Henkel C."/>
            <person name="Chen W.J."/>
            <person name="Zahm M."/>
            <person name="Cabau C."/>
            <person name="Klopp C."/>
            <person name="Thompson A.W."/>
            <person name="Robinson-Rechavi M."/>
            <person name="Braasch I."/>
            <person name="Lecointre G."/>
            <person name="Bobe J."/>
            <person name="Postlethwait J.H."/>
            <person name="Berthelot C."/>
            <person name="Roest Crollius H."/>
            <person name="Guiguen Y."/>
        </authorList>
    </citation>
    <scope>NUCLEOTIDE SEQUENCE</scope>
    <source>
        <strain evidence="1">NC1722</strain>
    </source>
</reference>
<protein>
    <submittedName>
        <fullName evidence="1">Uncharacterized protein</fullName>
    </submittedName>
</protein>